<dbReference type="AlphaFoldDB" id="A0A0L0P4W5"/>
<organism evidence="2 3">
    <name type="scientific">Candidozyma auris</name>
    <name type="common">Yeast</name>
    <name type="synonym">Candida auris</name>
    <dbReference type="NCBI Taxonomy" id="498019"/>
    <lineage>
        <taxon>Eukaryota</taxon>
        <taxon>Fungi</taxon>
        <taxon>Dikarya</taxon>
        <taxon>Ascomycota</taxon>
        <taxon>Saccharomycotina</taxon>
        <taxon>Pichiomycetes</taxon>
        <taxon>Metschnikowiaceae</taxon>
        <taxon>Candidozyma</taxon>
    </lineage>
</organism>
<dbReference type="VEuPathDB" id="FungiDB:QG37_01929"/>
<feature type="region of interest" description="Disordered" evidence="1">
    <location>
        <begin position="1"/>
        <end position="38"/>
    </location>
</feature>
<sequence>MAAKKKKMAPGGAGENCAHKKERGSKGTKGPACYDKLF</sequence>
<name>A0A0L0P4W5_CANAR</name>
<reference evidence="3" key="1">
    <citation type="journal article" date="2015" name="BMC Genomics">
        <title>Draft genome of a commonly misdiagnosed multidrug resistant pathogen Candida auris.</title>
        <authorList>
            <person name="Chatterjee S."/>
            <person name="Alampalli S.V."/>
            <person name="Nageshan R.K."/>
            <person name="Chettiar S.T."/>
            <person name="Joshi S."/>
            <person name="Tatu U.S."/>
        </authorList>
    </citation>
    <scope>NUCLEOTIDE SEQUENCE [LARGE SCALE GENOMIC DNA]</scope>
    <source>
        <strain evidence="3">6684</strain>
    </source>
</reference>
<proteinExistence type="predicted"/>
<dbReference type="EMBL" id="LGST01000016">
    <property type="protein sequence ID" value="KNE01056.1"/>
    <property type="molecule type" value="Genomic_DNA"/>
</dbReference>
<dbReference type="Proteomes" id="UP000037122">
    <property type="component" value="Unassembled WGS sequence"/>
</dbReference>
<accession>A0A0L0P4W5</accession>
<comment type="caution">
    <text evidence="2">The sequence shown here is derived from an EMBL/GenBank/DDBJ whole genome shotgun (WGS) entry which is preliminary data.</text>
</comment>
<gene>
    <name evidence="2" type="ORF">QG37_01929</name>
</gene>
<protein>
    <submittedName>
        <fullName evidence="2">Uncharacterized protein</fullName>
    </submittedName>
</protein>
<evidence type="ECO:0000256" key="1">
    <source>
        <dbReference type="SAM" id="MobiDB-lite"/>
    </source>
</evidence>
<evidence type="ECO:0000313" key="3">
    <source>
        <dbReference type="Proteomes" id="UP000037122"/>
    </source>
</evidence>
<evidence type="ECO:0000313" key="2">
    <source>
        <dbReference type="EMBL" id="KNE01056.1"/>
    </source>
</evidence>